<dbReference type="Proteomes" id="UP000314294">
    <property type="component" value="Unassembled WGS sequence"/>
</dbReference>
<evidence type="ECO:0000256" key="1">
    <source>
        <dbReference type="SAM" id="MobiDB-lite"/>
    </source>
</evidence>
<reference evidence="2 3" key="1">
    <citation type="submission" date="2019-03" db="EMBL/GenBank/DDBJ databases">
        <title>First draft genome of Liparis tanakae, snailfish: a comprehensive survey of snailfish specific genes.</title>
        <authorList>
            <person name="Kim W."/>
            <person name="Song I."/>
            <person name="Jeong J.-H."/>
            <person name="Kim D."/>
            <person name="Kim S."/>
            <person name="Ryu S."/>
            <person name="Song J.Y."/>
            <person name="Lee S.K."/>
        </authorList>
    </citation>
    <scope>NUCLEOTIDE SEQUENCE [LARGE SCALE GENOMIC DNA]</scope>
    <source>
        <tissue evidence="2">Muscle</tissue>
    </source>
</reference>
<gene>
    <name evidence="2" type="ORF">EYF80_012913</name>
</gene>
<evidence type="ECO:0000313" key="3">
    <source>
        <dbReference type="Proteomes" id="UP000314294"/>
    </source>
</evidence>
<sequence>MASDENLPRKRMDLVLLCLMKKRKGWSAVKCSSLTIQNATMPAVAAAASVPSSLTSTKALWTTVDRKSPPSPFMPDKSAFAPQNTSVMPSLARGSFSS</sequence>
<comment type="caution">
    <text evidence="2">The sequence shown here is derived from an EMBL/GenBank/DDBJ whole genome shotgun (WGS) entry which is preliminary data.</text>
</comment>
<evidence type="ECO:0000313" key="2">
    <source>
        <dbReference type="EMBL" id="TNN76860.1"/>
    </source>
</evidence>
<protein>
    <submittedName>
        <fullName evidence="2">Uncharacterized protein</fullName>
    </submittedName>
</protein>
<dbReference type="AlphaFoldDB" id="A0A4Z2IG03"/>
<proteinExistence type="predicted"/>
<accession>A0A4Z2IG03</accession>
<feature type="region of interest" description="Disordered" evidence="1">
    <location>
        <begin position="65"/>
        <end position="98"/>
    </location>
</feature>
<name>A0A4Z2IG03_9TELE</name>
<organism evidence="2 3">
    <name type="scientific">Liparis tanakae</name>
    <name type="common">Tanaka's snailfish</name>
    <dbReference type="NCBI Taxonomy" id="230148"/>
    <lineage>
        <taxon>Eukaryota</taxon>
        <taxon>Metazoa</taxon>
        <taxon>Chordata</taxon>
        <taxon>Craniata</taxon>
        <taxon>Vertebrata</taxon>
        <taxon>Euteleostomi</taxon>
        <taxon>Actinopterygii</taxon>
        <taxon>Neopterygii</taxon>
        <taxon>Teleostei</taxon>
        <taxon>Neoteleostei</taxon>
        <taxon>Acanthomorphata</taxon>
        <taxon>Eupercaria</taxon>
        <taxon>Perciformes</taxon>
        <taxon>Cottioidei</taxon>
        <taxon>Cottales</taxon>
        <taxon>Liparidae</taxon>
        <taxon>Liparis</taxon>
    </lineage>
</organism>
<dbReference type="EMBL" id="SRLO01000089">
    <property type="protein sequence ID" value="TNN76860.1"/>
    <property type="molecule type" value="Genomic_DNA"/>
</dbReference>
<keyword evidence="3" id="KW-1185">Reference proteome</keyword>